<dbReference type="Proteomes" id="UP000624703">
    <property type="component" value="Unassembled WGS sequence"/>
</dbReference>
<reference evidence="11" key="1">
    <citation type="submission" date="2021-01" db="EMBL/GenBank/DDBJ databases">
        <title>Modified the classification status of verrucomicrobia.</title>
        <authorList>
            <person name="Feng X."/>
        </authorList>
    </citation>
    <scope>NUCLEOTIDE SEQUENCE</scope>
    <source>
        <strain evidence="11">_KCTC 22039</strain>
    </source>
</reference>
<dbReference type="GO" id="GO:0016757">
    <property type="term" value="F:glycosyltransferase activity"/>
    <property type="evidence" value="ECO:0007669"/>
    <property type="project" value="UniProtKB-KW"/>
</dbReference>
<keyword evidence="5" id="KW-0378">Hydrolase</keyword>
<evidence type="ECO:0000259" key="10">
    <source>
        <dbReference type="PROSITE" id="PS52029"/>
    </source>
</evidence>
<dbReference type="AlphaFoldDB" id="A0A8J7ME37"/>
<dbReference type="RefSeq" id="WP_200311044.1">
    <property type="nucleotide sequence ID" value="NZ_JAENIM010000039.1"/>
</dbReference>
<dbReference type="GO" id="GO:0071972">
    <property type="term" value="F:peptidoglycan L,D-transpeptidase activity"/>
    <property type="evidence" value="ECO:0007669"/>
    <property type="project" value="TreeGrafter"/>
</dbReference>
<dbReference type="InterPro" id="IPR050979">
    <property type="entry name" value="LD-transpeptidase"/>
</dbReference>
<dbReference type="GO" id="GO:0005576">
    <property type="term" value="C:extracellular region"/>
    <property type="evidence" value="ECO:0007669"/>
    <property type="project" value="TreeGrafter"/>
</dbReference>
<proteinExistence type="inferred from homology"/>
<dbReference type="GO" id="GO:0071555">
    <property type="term" value="P:cell wall organization"/>
    <property type="evidence" value="ECO:0007669"/>
    <property type="project" value="UniProtKB-UniRule"/>
</dbReference>
<feature type="domain" description="L,D-TPase catalytic" evidence="10">
    <location>
        <begin position="29"/>
        <end position="175"/>
    </location>
</feature>
<keyword evidence="7 9" id="KW-0573">Peptidoglycan synthesis</keyword>
<feature type="active site" description="Nucleophile" evidence="9">
    <location>
        <position position="151"/>
    </location>
</feature>
<dbReference type="GO" id="GO:0008360">
    <property type="term" value="P:regulation of cell shape"/>
    <property type="evidence" value="ECO:0007669"/>
    <property type="project" value="UniProtKB-UniRule"/>
</dbReference>
<evidence type="ECO:0000256" key="5">
    <source>
        <dbReference type="ARBA" id="ARBA00022801"/>
    </source>
</evidence>
<dbReference type="InterPro" id="IPR005490">
    <property type="entry name" value="LD_TPept_cat_dom"/>
</dbReference>
<evidence type="ECO:0000256" key="4">
    <source>
        <dbReference type="ARBA" id="ARBA00022679"/>
    </source>
</evidence>
<dbReference type="PANTHER" id="PTHR30582">
    <property type="entry name" value="L,D-TRANSPEPTIDASE"/>
    <property type="match status" value="1"/>
</dbReference>
<accession>A0A8J7ME37</accession>
<dbReference type="Gene3D" id="2.40.440.10">
    <property type="entry name" value="L,D-transpeptidase catalytic domain-like"/>
    <property type="match status" value="1"/>
</dbReference>
<comment type="caution">
    <text evidence="11">The sequence shown here is derived from an EMBL/GenBank/DDBJ whole genome shotgun (WGS) entry which is preliminary data.</text>
</comment>
<dbReference type="CDD" id="cd16913">
    <property type="entry name" value="YkuD_like"/>
    <property type="match status" value="1"/>
</dbReference>
<evidence type="ECO:0000256" key="9">
    <source>
        <dbReference type="PROSITE-ProRule" id="PRU01373"/>
    </source>
</evidence>
<dbReference type="Pfam" id="PF03734">
    <property type="entry name" value="YkuD"/>
    <property type="match status" value="1"/>
</dbReference>
<evidence type="ECO:0000256" key="6">
    <source>
        <dbReference type="ARBA" id="ARBA00022960"/>
    </source>
</evidence>
<dbReference type="UniPathway" id="UPA00219"/>
<dbReference type="SUPFAM" id="SSF141523">
    <property type="entry name" value="L,D-transpeptidase catalytic domain-like"/>
    <property type="match status" value="1"/>
</dbReference>
<keyword evidence="3" id="KW-0328">Glycosyltransferase</keyword>
<gene>
    <name evidence="11" type="ORF">JIN82_07660</name>
</gene>
<evidence type="ECO:0000256" key="3">
    <source>
        <dbReference type="ARBA" id="ARBA00022676"/>
    </source>
</evidence>
<protein>
    <submittedName>
        <fullName evidence="11">L,D-transpeptidase</fullName>
    </submittedName>
</protein>
<feature type="active site" description="Proton donor/acceptor" evidence="9">
    <location>
        <position position="135"/>
    </location>
</feature>
<dbReference type="GO" id="GO:0018104">
    <property type="term" value="P:peptidoglycan-protein cross-linking"/>
    <property type="evidence" value="ECO:0007669"/>
    <property type="project" value="TreeGrafter"/>
</dbReference>
<sequence>MRLLISQLEIRQPPALVVIPSHPASQPQLQIEISIAQQRLWLRDGERTLMDCPISSAANGCGSEEGSHKTPLGKFRIAEKFGGDDVPDTIFKGRVAVGKWDGSRSGDDLILSRILWLDGLEEHNANTKDRYIYIHGTNHEELIGQPASCGCIRMNNADIVELYALTPVDTRVSIC</sequence>
<keyword evidence="8 9" id="KW-0961">Cell wall biogenesis/degradation</keyword>
<keyword evidence="4" id="KW-0808">Transferase</keyword>
<organism evidence="11 12">
    <name type="scientific">Persicirhabdus sediminis</name>
    <dbReference type="NCBI Taxonomy" id="454144"/>
    <lineage>
        <taxon>Bacteria</taxon>
        <taxon>Pseudomonadati</taxon>
        <taxon>Verrucomicrobiota</taxon>
        <taxon>Verrucomicrobiia</taxon>
        <taxon>Verrucomicrobiales</taxon>
        <taxon>Verrucomicrobiaceae</taxon>
        <taxon>Persicirhabdus</taxon>
    </lineage>
</organism>
<comment type="similarity">
    <text evidence="2">Belongs to the YkuD family.</text>
</comment>
<keyword evidence="12" id="KW-1185">Reference proteome</keyword>
<evidence type="ECO:0000256" key="8">
    <source>
        <dbReference type="ARBA" id="ARBA00023316"/>
    </source>
</evidence>
<dbReference type="PANTHER" id="PTHR30582:SF24">
    <property type="entry name" value="L,D-TRANSPEPTIDASE ERFK_SRFK-RELATED"/>
    <property type="match status" value="1"/>
</dbReference>
<evidence type="ECO:0000256" key="7">
    <source>
        <dbReference type="ARBA" id="ARBA00022984"/>
    </source>
</evidence>
<evidence type="ECO:0000256" key="1">
    <source>
        <dbReference type="ARBA" id="ARBA00004752"/>
    </source>
</evidence>
<keyword evidence="6 9" id="KW-0133">Cell shape</keyword>
<evidence type="ECO:0000256" key="2">
    <source>
        <dbReference type="ARBA" id="ARBA00005992"/>
    </source>
</evidence>
<dbReference type="InterPro" id="IPR038063">
    <property type="entry name" value="Transpep_catalytic_dom"/>
</dbReference>
<evidence type="ECO:0000313" key="12">
    <source>
        <dbReference type="Proteomes" id="UP000624703"/>
    </source>
</evidence>
<name>A0A8J7ME37_9BACT</name>
<dbReference type="EMBL" id="JAENIM010000039">
    <property type="protein sequence ID" value="MBK1791026.1"/>
    <property type="molecule type" value="Genomic_DNA"/>
</dbReference>
<dbReference type="PROSITE" id="PS52029">
    <property type="entry name" value="LD_TPASE"/>
    <property type="match status" value="1"/>
</dbReference>
<evidence type="ECO:0000313" key="11">
    <source>
        <dbReference type="EMBL" id="MBK1791026.1"/>
    </source>
</evidence>
<comment type="pathway">
    <text evidence="1 9">Cell wall biogenesis; peptidoglycan biosynthesis.</text>
</comment>